<evidence type="ECO:0000313" key="2">
    <source>
        <dbReference type="Proteomes" id="UP000268014"/>
    </source>
</evidence>
<keyword evidence="2" id="KW-1185">Reference proteome</keyword>
<dbReference type="Proteomes" id="UP000268014">
    <property type="component" value="Unassembled WGS sequence"/>
</dbReference>
<reference evidence="3" key="1">
    <citation type="submission" date="2017-02" db="UniProtKB">
        <authorList>
            <consortium name="WormBaseParasite"/>
        </authorList>
    </citation>
    <scope>IDENTIFICATION</scope>
</reference>
<proteinExistence type="predicted"/>
<dbReference type="OrthoDB" id="5885542at2759"/>
<gene>
    <name evidence="1" type="ORF">HPLM_LOCUS2137</name>
</gene>
<evidence type="ECO:0000313" key="3">
    <source>
        <dbReference type="WBParaSite" id="HPLM_0000213901-mRNA-1"/>
    </source>
</evidence>
<protein>
    <submittedName>
        <fullName evidence="3">DNA-directed RNA polymerase</fullName>
    </submittedName>
</protein>
<sequence length="143" mass="16378">MRIDQTKTQSVEKTWADESQINIDGIPQADLVLRLRQAFHKHGQRYEGESSETLRPWCVAGKISTRCYCAGENCFRDTWSVFVFLLEVYREGFSNKMKGQSKKLAKSYGKLKQIDQVTTGSGHSVASTLYCILREMKKEFKLG</sequence>
<organism evidence="3">
    <name type="scientific">Haemonchus placei</name>
    <name type="common">Barber's pole worm</name>
    <dbReference type="NCBI Taxonomy" id="6290"/>
    <lineage>
        <taxon>Eukaryota</taxon>
        <taxon>Metazoa</taxon>
        <taxon>Ecdysozoa</taxon>
        <taxon>Nematoda</taxon>
        <taxon>Chromadorea</taxon>
        <taxon>Rhabditida</taxon>
        <taxon>Rhabditina</taxon>
        <taxon>Rhabditomorpha</taxon>
        <taxon>Strongyloidea</taxon>
        <taxon>Trichostrongylidae</taxon>
        <taxon>Haemonchus</taxon>
    </lineage>
</organism>
<dbReference type="EMBL" id="UZAF01003831">
    <property type="protein sequence ID" value="VDO13149.1"/>
    <property type="molecule type" value="Genomic_DNA"/>
</dbReference>
<name>A0A0N4VXW9_HAEPC</name>
<dbReference type="WBParaSite" id="HPLM_0000213901-mRNA-1">
    <property type="protein sequence ID" value="HPLM_0000213901-mRNA-1"/>
    <property type="gene ID" value="HPLM_0000213901"/>
</dbReference>
<accession>A0A0N4VXW9</accession>
<reference evidence="1 2" key="2">
    <citation type="submission" date="2018-11" db="EMBL/GenBank/DDBJ databases">
        <authorList>
            <consortium name="Pathogen Informatics"/>
        </authorList>
    </citation>
    <scope>NUCLEOTIDE SEQUENCE [LARGE SCALE GENOMIC DNA]</scope>
    <source>
        <strain evidence="1 2">MHpl1</strain>
    </source>
</reference>
<evidence type="ECO:0000313" key="1">
    <source>
        <dbReference type="EMBL" id="VDO13149.1"/>
    </source>
</evidence>
<dbReference type="AlphaFoldDB" id="A0A0N4VXW9"/>